<gene>
    <name evidence="1" type="ORF">NCTC7304_04635</name>
</gene>
<organism evidence="1 2">
    <name type="scientific">Salmonella enterica subsp. arizonae</name>
    <dbReference type="NCBI Taxonomy" id="59203"/>
    <lineage>
        <taxon>Bacteria</taxon>
        <taxon>Pseudomonadati</taxon>
        <taxon>Pseudomonadota</taxon>
        <taxon>Gammaproteobacteria</taxon>
        <taxon>Enterobacterales</taxon>
        <taxon>Enterobacteriaceae</taxon>
        <taxon>Salmonella</taxon>
    </lineage>
</organism>
<dbReference type="EMBL" id="UGXD01000002">
    <property type="protein sequence ID" value="SUG35088.1"/>
    <property type="molecule type" value="Genomic_DNA"/>
</dbReference>
<protein>
    <submittedName>
        <fullName evidence="1">Uncharacterized protein</fullName>
    </submittedName>
</protein>
<proteinExistence type="predicted"/>
<evidence type="ECO:0000313" key="2">
    <source>
        <dbReference type="Proteomes" id="UP000254762"/>
    </source>
</evidence>
<dbReference type="Proteomes" id="UP000254762">
    <property type="component" value="Unassembled WGS sequence"/>
</dbReference>
<evidence type="ECO:0000313" key="1">
    <source>
        <dbReference type="EMBL" id="SUG35088.1"/>
    </source>
</evidence>
<name>A0A379T196_SALER</name>
<accession>A0A379T196</accession>
<sequence>MPLRTIRVVEMAGAIGKVRYIRAVISDNYRERCPVGTGPANIQTGTALMANILKLFSRKAGEPLDSLAVKSVRQHLSGDTQCGNVLTFFQPFF</sequence>
<reference evidence="1 2" key="1">
    <citation type="submission" date="2018-06" db="EMBL/GenBank/DDBJ databases">
        <authorList>
            <consortium name="Pathogen Informatics"/>
            <person name="Doyle S."/>
        </authorList>
    </citation>
    <scope>NUCLEOTIDE SEQUENCE [LARGE SCALE GENOMIC DNA]</scope>
    <source>
        <strain evidence="1 2">NCTC7304</strain>
    </source>
</reference>
<dbReference type="AlphaFoldDB" id="A0A379T196"/>